<accession>A0A6C2YUV9</accession>
<reference evidence="1" key="1">
    <citation type="submission" date="2019-04" db="EMBL/GenBank/DDBJ databases">
        <authorList>
            <consortium name="Science for Life Laboratories"/>
        </authorList>
    </citation>
    <scope>NUCLEOTIDE SEQUENCE</scope>
    <source>
        <strain evidence="1">MBLW1</strain>
    </source>
</reference>
<proteinExistence type="predicted"/>
<evidence type="ECO:0000313" key="1">
    <source>
        <dbReference type="EMBL" id="VIP05147.1"/>
    </source>
</evidence>
<keyword evidence="2" id="KW-1185">Reference proteome</keyword>
<organism evidence="1">
    <name type="scientific">Tuwongella immobilis</name>
    <dbReference type="NCBI Taxonomy" id="692036"/>
    <lineage>
        <taxon>Bacteria</taxon>
        <taxon>Pseudomonadati</taxon>
        <taxon>Planctomycetota</taxon>
        <taxon>Planctomycetia</taxon>
        <taxon>Gemmatales</taxon>
        <taxon>Gemmataceae</taxon>
        <taxon>Tuwongella</taxon>
    </lineage>
</organism>
<dbReference type="EMBL" id="LR593887">
    <property type="protein sequence ID" value="VTS07650.1"/>
    <property type="molecule type" value="Genomic_DNA"/>
</dbReference>
<sequence length="138" mass="15264">MRPSSILMAVVAVVPLGCSALVVSAGYQLNQLANRDQVHQKFGSPVSIEETDGKISDEFTTHRKIARPHESIYFVMGSVSTFGFGELIFFPQQLYHAAKRSIVGQKLRFTYDSEGRVTKIVLDGDHYPVPVIPADRSP</sequence>
<dbReference type="Proteomes" id="UP000464378">
    <property type="component" value="Chromosome"/>
</dbReference>
<evidence type="ECO:0000313" key="2">
    <source>
        <dbReference type="Proteomes" id="UP000464378"/>
    </source>
</evidence>
<dbReference type="InParanoid" id="A0A6C2YUV9"/>
<name>A0A6C2YUV9_9BACT</name>
<dbReference type="KEGG" id="tim:GMBLW1_40460"/>
<dbReference type="AlphaFoldDB" id="A0A6C2YUV9"/>
<dbReference type="EMBL" id="LR586016">
    <property type="protein sequence ID" value="VIP05147.1"/>
    <property type="molecule type" value="Genomic_DNA"/>
</dbReference>
<dbReference type="RefSeq" id="WP_162660170.1">
    <property type="nucleotide sequence ID" value="NZ_LR593887.1"/>
</dbReference>
<protein>
    <submittedName>
        <fullName evidence="1">Uncharacterized protein</fullName>
    </submittedName>
</protein>
<gene>
    <name evidence="1" type="ORF">GMBLW1_40460</name>
</gene>